<dbReference type="KEGG" id="vg:29123314"/>
<keyword evidence="2" id="KW-1185">Reference proteome</keyword>
<gene>
    <name evidence="1" type="primary">48</name>
    <name evidence="1" type="ORF">SEA_LUCKY10_48</name>
</gene>
<name>A0A142KB08_9CAUD</name>
<evidence type="ECO:0000313" key="1">
    <source>
        <dbReference type="EMBL" id="AMS03291.1"/>
    </source>
</evidence>
<dbReference type="EMBL" id="KU963256">
    <property type="protein sequence ID" value="AMS03291.1"/>
    <property type="molecule type" value="Genomic_DNA"/>
</dbReference>
<accession>A0A142KB08</accession>
<evidence type="ECO:0000313" key="2">
    <source>
        <dbReference type="Proteomes" id="UP000201844"/>
    </source>
</evidence>
<sequence>MTAPRHQQHADANVGRAWRELSDLVRRHEGVLTITHWERPNGDPHHRVCANGFPDLDCQLVESSPDLAEALDRVRLSLAASIPTPLRLVRQDHDR</sequence>
<dbReference type="GeneID" id="29123314"/>
<dbReference type="RefSeq" id="YP_009304307.1">
    <property type="nucleotide sequence ID" value="NC_031267.1"/>
</dbReference>
<organism evidence="1 2">
    <name type="scientific">Gordonia phage Lucky10</name>
    <dbReference type="NCBI Taxonomy" id="1821557"/>
    <lineage>
        <taxon>Viruses</taxon>
        <taxon>Duplodnaviria</taxon>
        <taxon>Heunggongvirae</taxon>
        <taxon>Uroviricota</taxon>
        <taxon>Caudoviricetes</taxon>
        <taxon>Luckytenvirus</taxon>
        <taxon>Luckytenvirus lucky10</taxon>
    </lineage>
</organism>
<dbReference type="Proteomes" id="UP000201844">
    <property type="component" value="Segment"/>
</dbReference>
<proteinExistence type="predicted"/>
<protein>
    <submittedName>
        <fullName evidence="1">Uncharacterized protein</fullName>
    </submittedName>
</protein>
<reference evidence="2" key="1">
    <citation type="submission" date="2016-03" db="EMBL/GenBank/DDBJ databases">
        <authorList>
            <person name="Ploux O."/>
        </authorList>
    </citation>
    <scope>NUCLEOTIDE SEQUENCE [LARGE SCALE GENOMIC DNA]</scope>
</reference>